<dbReference type="EMBL" id="JWZT01004858">
    <property type="protein sequence ID" value="KII62883.1"/>
    <property type="molecule type" value="Genomic_DNA"/>
</dbReference>
<proteinExistence type="predicted"/>
<dbReference type="Proteomes" id="UP000031668">
    <property type="component" value="Unassembled WGS sequence"/>
</dbReference>
<reference evidence="1 2" key="1">
    <citation type="journal article" date="2014" name="Genome Biol. Evol.">
        <title>The genome of the myxosporean Thelohanellus kitauei shows adaptations to nutrient acquisition within its fish host.</title>
        <authorList>
            <person name="Yang Y."/>
            <person name="Xiong J."/>
            <person name="Zhou Z."/>
            <person name="Huo F."/>
            <person name="Miao W."/>
            <person name="Ran C."/>
            <person name="Liu Y."/>
            <person name="Zhang J."/>
            <person name="Feng J."/>
            <person name="Wang M."/>
            <person name="Wang M."/>
            <person name="Wang L."/>
            <person name="Yao B."/>
        </authorList>
    </citation>
    <scope>NUCLEOTIDE SEQUENCE [LARGE SCALE GENOMIC DNA]</scope>
    <source>
        <strain evidence="1">Wuqing</strain>
    </source>
</reference>
<organism evidence="1 2">
    <name type="scientific">Thelohanellus kitauei</name>
    <name type="common">Myxosporean</name>
    <dbReference type="NCBI Taxonomy" id="669202"/>
    <lineage>
        <taxon>Eukaryota</taxon>
        <taxon>Metazoa</taxon>
        <taxon>Cnidaria</taxon>
        <taxon>Myxozoa</taxon>
        <taxon>Myxosporea</taxon>
        <taxon>Bivalvulida</taxon>
        <taxon>Platysporina</taxon>
        <taxon>Myxobolidae</taxon>
        <taxon>Thelohanellus</taxon>
    </lineage>
</organism>
<comment type="caution">
    <text evidence="1">The sequence shown here is derived from an EMBL/GenBank/DDBJ whole genome shotgun (WGS) entry which is preliminary data.</text>
</comment>
<evidence type="ECO:0000313" key="2">
    <source>
        <dbReference type="Proteomes" id="UP000031668"/>
    </source>
</evidence>
<gene>
    <name evidence="1" type="ORF">RF11_12244</name>
</gene>
<protein>
    <submittedName>
        <fullName evidence="1">Uncharacterized protein</fullName>
    </submittedName>
</protein>
<name>A0A0C2IC25_THEKT</name>
<keyword evidence="2" id="KW-1185">Reference proteome</keyword>
<accession>A0A0C2IC25</accession>
<dbReference type="AlphaFoldDB" id="A0A0C2IC25"/>
<sequence length="127" mass="15031">MDIDEDHVPETNYDSIAKEIEKSAAEIFKHYGWSRQGHYAPNRELDKAILYEKLEKFDECYREIETLFFMANKVKCDDKSGIDLEKIDAFLLNQHQMMKEHLQQLDHLLEINRSASSESYIELDDDN</sequence>
<evidence type="ECO:0000313" key="1">
    <source>
        <dbReference type="EMBL" id="KII62883.1"/>
    </source>
</evidence>